<accession>A0A6I3M502</accession>
<dbReference type="OrthoDB" id="4999369at2"/>
<comment type="caution">
    <text evidence="1">The sequence shown here is derived from an EMBL/GenBank/DDBJ whole genome shotgun (WGS) entry which is preliminary data.</text>
</comment>
<sequence length="266" mass="27983">MTLLDAPRTAARGATTVRDLAAVLSAPATAEDEAPASPEPSFDALRARLQTWLREWDTQRLPAFEQARSVAPAGDRPTSLRAAPTRTDGAVRVTASLYDPPSRGGDPLAWTRNWVTAVVVPTAPVDGRVFYRFRVGSRLVLDGRAETALVSTSVHVGVVPDAAAGSPFDVPGFATPTLRPLVGVTAREDVDAQAEQDIEGSIAVRAGESPVIGIVVGADIVFRDGWMRVHEGSGLWVGAADRGPTGSVEVRFAPDALLDLFGEAGV</sequence>
<reference evidence="1 2" key="1">
    <citation type="submission" date="2019-11" db="EMBL/GenBank/DDBJ databases">
        <title>Agromyces kandeliae sp. nov., isolated from mangrove soil.</title>
        <authorList>
            <person name="Wang R."/>
        </authorList>
    </citation>
    <scope>NUCLEOTIDE SEQUENCE [LARGE SCALE GENOMIC DNA]</scope>
    <source>
        <strain evidence="1 2">JCM 11433</strain>
    </source>
</reference>
<proteinExistence type="predicted"/>
<dbReference type="RefSeq" id="WP_155052699.1">
    <property type="nucleotide sequence ID" value="NZ_BAAAIB010000002.1"/>
</dbReference>
<organism evidence="1 2">
    <name type="scientific">Agromyces bracchium</name>
    <dbReference type="NCBI Taxonomy" id="88376"/>
    <lineage>
        <taxon>Bacteria</taxon>
        <taxon>Bacillati</taxon>
        <taxon>Actinomycetota</taxon>
        <taxon>Actinomycetes</taxon>
        <taxon>Micrococcales</taxon>
        <taxon>Microbacteriaceae</taxon>
        <taxon>Agromyces</taxon>
    </lineage>
</organism>
<evidence type="ECO:0000313" key="1">
    <source>
        <dbReference type="EMBL" id="MTH69690.1"/>
    </source>
</evidence>
<protein>
    <submittedName>
        <fullName evidence="1">Uncharacterized protein</fullName>
    </submittedName>
</protein>
<keyword evidence="2" id="KW-1185">Reference proteome</keyword>
<gene>
    <name evidence="1" type="ORF">GJ743_15070</name>
</gene>
<dbReference type="EMBL" id="WMLB01000033">
    <property type="protein sequence ID" value="MTH69690.1"/>
    <property type="molecule type" value="Genomic_DNA"/>
</dbReference>
<evidence type="ECO:0000313" key="2">
    <source>
        <dbReference type="Proteomes" id="UP000433071"/>
    </source>
</evidence>
<name>A0A6I3M502_9MICO</name>
<dbReference type="AlphaFoldDB" id="A0A6I3M502"/>
<dbReference type="Proteomes" id="UP000433071">
    <property type="component" value="Unassembled WGS sequence"/>
</dbReference>